<reference evidence="2" key="2">
    <citation type="journal article" date="2015" name="Data Brief">
        <title>Shoot transcriptome of the giant reed, Arundo donax.</title>
        <authorList>
            <person name="Barrero R.A."/>
            <person name="Guerrero F.D."/>
            <person name="Moolhuijzen P."/>
            <person name="Goolsby J.A."/>
            <person name="Tidwell J."/>
            <person name="Bellgard S.E."/>
            <person name="Bellgard M.I."/>
        </authorList>
    </citation>
    <scope>NUCLEOTIDE SEQUENCE</scope>
    <source>
        <tissue evidence="2">Shoot tissue taken approximately 20 cm above the soil surface</tissue>
    </source>
</reference>
<organism evidence="2">
    <name type="scientific">Arundo donax</name>
    <name type="common">Giant reed</name>
    <name type="synonym">Donax arundinaceus</name>
    <dbReference type="NCBI Taxonomy" id="35708"/>
    <lineage>
        <taxon>Eukaryota</taxon>
        <taxon>Viridiplantae</taxon>
        <taxon>Streptophyta</taxon>
        <taxon>Embryophyta</taxon>
        <taxon>Tracheophyta</taxon>
        <taxon>Spermatophyta</taxon>
        <taxon>Magnoliopsida</taxon>
        <taxon>Liliopsida</taxon>
        <taxon>Poales</taxon>
        <taxon>Poaceae</taxon>
        <taxon>PACMAD clade</taxon>
        <taxon>Arundinoideae</taxon>
        <taxon>Arundineae</taxon>
        <taxon>Arundo</taxon>
    </lineage>
</organism>
<keyword evidence="1" id="KW-0812">Transmembrane</keyword>
<evidence type="ECO:0000313" key="2">
    <source>
        <dbReference type="EMBL" id="JAE06508.1"/>
    </source>
</evidence>
<name>A0A0A9FE27_ARUDO</name>
<protein>
    <submittedName>
        <fullName evidence="2">Uncharacterized protein</fullName>
    </submittedName>
</protein>
<dbReference type="AlphaFoldDB" id="A0A0A9FE27"/>
<accession>A0A0A9FE27</accession>
<sequence length="93" mass="9876">MIDCASSTLYSDIASAQSKSNCFGSRASPLLLSGQLRLDSGDDSFGESGGMIFFMVSVHSWLFFTLSFHSSLMLPDKSEKTSSPSSSKACSSS</sequence>
<proteinExistence type="predicted"/>
<keyword evidence="1" id="KW-0472">Membrane</keyword>
<dbReference type="EMBL" id="GBRH01191388">
    <property type="protein sequence ID" value="JAE06508.1"/>
    <property type="molecule type" value="Transcribed_RNA"/>
</dbReference>
<reference evidence="2" key="1">
    <citation type="submission" date="2014-09" db="EMBL/GenBank/DDBJ databases">
        <authorList>
            <person name="Magalhaes I.L.F."/>
            <person name="Oliveira U."/>
            <person name="Santos F.R."/>
            <person name="Vidigal T.H.D.A."/>
            <person name="Brescovit A.D."/>
            <person name="Santos A.J."/>
        </authorList>
    </citation>
    <scope>NUCLEOTIDE SEQUENCE</scope>
    <source>
        <tissue evidence="2">Shoot tissue taken approximately 20 cm above the soil surface</tissue>
    </source>
</reference>
<feature type="transmembrane region" description="Helical" evidence="1">
    <location>
        <begin position="51"/>
        <end position="74"/>
    </location>
</feature>
<evidence type="ECO:0000256" key="1">
    <source>
        <dbReference type="SAM" id="Phobius"/>
    </source>
</evidence>
<keyword evidence="1" id="KW-1133">Transmembrane helix</keyword>